<keyword evidence="1" id="KW-1133">Transmembrane helix</keyword>
<dbReference type="AlphaFoldDB" id="A0A6C0EXS0"/>
<dbReference type="EMBL" id="MN738979">
    <property type="protein sequence ID" value="QHT33808.1"/>
    <property type="molecule type" value="Genomic_DNA"/>
</dbReference>
<accession>A0A6C0EXS0</accession>
<evidence type="ECO:0000256" key="1">
    <source>
        <dbReference type="SAM" id="Phobius"/>
    </source>
</evidence>
<protein>
    <submittedName>
        <fullName evidence="2">Uncharacterized protein</fullName>
    </submittedName>
</protein>
<keyword evidence="1" id="KW-0472">Membrane</keyword>
<keyword evidence="1" id="KW-0812">Transmembrane</keyword>
<feature type="transmembrane region" description="Helical" evidence="1">
    <location>
        <begin position="20"/>
        <end position="40"/>
    </location>
</feature>
<organism evidence="2">
    <name type="scientific">viral metagenome</name>
    <dbReference type="NCBI Taxonomy" id="1070528"/>
    <lineage>
        <taxon>unclassified sequences</taxon>
        <taxon>metagenomes</taxon>
        <taxon>organismal metagenomes</taxon>
    </lineage>
</organism>
<reference evidence="2" key="1">
    <citation type="journal article" date="2020" name="Nature">
        <title>Giant virus diversity and host interactions through global metagenomics.</title>
        <authorList>
            <person name="Schulz F."/>
            <person name="Roux S."/>
            <person name="Paez-Espino D."/>
            <person name="Jungbluth S."/>
            <person name="Walsh D.A."/>
            <person name="Denef V.J."/>
            <person name="McMahon K.D."/>
            <person name="Konstantinidis K.T."/>
            <person name="Eloe-Fadrosh E.A."/>
            <person name="Kyrpides N.C."/>
            <person name="Woyke T."/>
        </authorList>
    </citation>
    <scope>NUCLEOTIDE SEQUENCE</scope>
    <source>
        <strain evidence="2">GVMAG-M-3300009161-52</strain>
    </source>
</reference>
<feature type="transmembrane region" description="Helical" evidence="1">
    <location>
        <begin position="52"/>
        <end position="74"/>
    </location>
</feature>
<sequence>MSLSDFVDAVSKFQVNIPLWLQITIIVIVILSLCGGAYFMRDLFEMSYMKGGFAWFIFIAILNLISLLVVFVYYSKNNNKFVGPQGPSGKKGKGGKQGSFVSCSFCKNNIYIQSVRKSDIICTLSTYTEEFKTINQNAAYFDNIISQGNNINYDSFVNNIILGAPNKDPTSIQSISNFRSLMTANSIAVSLIKVINSEITKASDRTYGTFRSPVNPVGYVALGDSVYGGLEKFELLSFTINGNVLYPDRYEKLVTFKSYNETTEKTDTYTIWRPVGQTVTEPGFKNKPKKFKYKSLGDICRFGTKPPLVSDCATVREDCLDLVDGSDLTLVFVYVGNLQFNDKRNAVDYTKADSYLIKNKVANDIEIYSVWRTPLNTFVTNCNSKNVLENNSVAYNINNNILSGLNEYGNVSKDTKVRISNILQGIQIPKILSAMILCKYYELDLTKELIYYFNKYQSVVPEFGGTNTSTASLGDLVTIIKNTQQAYTDFNNNLMKKASFSLKGSKPYVYDANDEKHLPPSLLLIYNRINDNLLTISIKIENTNTLLDIVNLVFENGLSARVAVDSDGIAEGGLLLNEIQDTVLRLCKILLPPNYQAYTIKDECLGTFGLDKERQEIIKELTTVIDTYNKANDEIATDPNTYSSVATNIRNYQSYMDSQVGQLCGYIDNYQTKINNMDLEEFTTTRLKGLIKIYNNMNINVDTIMKNL</sequence>
<proteinExistence type="predicted"/>
<name>A0A6C0EXS0_9ZZZZ</name>
<evidence type="ECO:0000313" key="2">
    <source>
        <dbReference type="EMBL" id="QHT33808.1"/>
    </source>
</evidence>